<evidence type="ECO:0000313" key="11">
    <source>
        <dbReference type="Proteomes" id="UP000587586"/>
    </source>
</evidence>
<keyword evidence="11" id="KW-1185">Reference proteome</keyword>
<dbReference type="Proteomes" id="UP000587586">
    <property type="component" value="Unassembled WGS sequence"/>
</dbReference>
<evidence type="ECO:0000313" key="10">
    <source>
        <dbReference type="EMBL" id="GFO68817.1"/>
    </source>
</evidence>
<dbReference type="PANTHER" id="PTHR42982">
    <property type="entry name" value="SEC-INDEPENDENT PROTEIN TRANSLOCASE PROTEIN TATA"/>
    <property type="match status" value="1"/>
</dbReference>
<dbReference type="GO" id="GO:0033281">
    <property type="term" value="C:TAT protein transport complex"/>
    <property type="evidence" value="ECO:0007669"/>
    <property type="project" value="UniProtKB-UniRule"/>
</dbReference>
<comment type="subcellular location">
    <subcellularLocation>
        <location evidence="1 9">Cell membrane</location>
        <topology evidence="1 9">Single-pass membrane protein</topology>
    </subcellularLocation>
</comment>
<comment type="caution">
    <text evidence="10">The sequence shown here is derived from an EMBL/GenBank/DDBJ whole genome shotgun (WGS) entry which is preliminary data.</text>
</comment>
<evidence type="ECO:0000256" key="4">
    <source>
        <dbReference type="ARBA" id="ARBA00022692"/>
    </source>
</evidence>
<dbReference type="GO" id="GO:0008320">
    <property type="term" value="F:protein transmembrane transporter activity"/>
    <property type="evidence" value="ECO:0007669"/>
    <property type="project" value="UniProtKB-UniRule"/>
</dbReference>
<keyword evidence="3 9" id="KW-1003">Cell membrane</keyword>
<keyword evidence="4 9" id="KW-0812">Transmembrane</keyword>
<dbReference type="EMBL" id="BLXZ01000004">
    <property type="protein sequence ID" value="GFO68817.1"/>
    <property type="molecule type" value="Genomic_DNA"/>
</dbReference>
<evidence type="ECO:0000256" key="8">
    <source>
        <dbReference type="ARBA" id="ARBA00023136"/>
    </source>
</evidence>
<reference evidence="11" key="1">
    <citation type="submission" date="2020-06" db="EMBL/GenBank/DDBJ databases">
        <title>Draft genomic sequecing of Geomonas sp. Red745.</title>
        <authorList>
            <person name="Itoh H."/>
            <person name="Xu Z.X."/>
            <person name="Ushijima N."/>
            <person name="Masuda Y."/>
            <person name="Shiratori Y."/>
            <person name="Senoo K."/>
        </authorList>
    </citation>
    <scope>NUCLEOTIDE SEQUENCE [LARGE SCALE GENOMIC DNA]</scope>
    <source>
        <strain evidence="11">Red745</strain>
    </source>
</reference>
<dbReference type="Pfam" id="PF02416">
    <property type="entry name" value="TatA_B_E"/>
    <property type="match status" value="1"/>
</dbReference>
<evidence type="ECO:0000256" key="6">
    <source>
        <dbReference type="ARBA" id="ARBA00022989"/>
    </source>
</evidence>
<comment type="function">
    <text evidence="9">Part of the twin-arginine translocation (Tat) system that transports large folded proteins containing a characteristic twin-arginine motif in their signal peptide across membranes. TatA could form the protein-conducting channel of the Tat system.</text>
</comment>
<keyword evidence="6 9" id="KW-1133">Transmembrane helix</keyword>
<dbReference type="PANTHER" id="PTHR42982:SF1">
    <property type="entry name" value="SEC-INDEPENDENT PROTEIN TRANSLOCASE PROTEIN TATA"/>
    <property type="match status" value="1"/>
</dbReference>
<evidence type="ECO:0000256" key="9">
    <source>
        <dbReference type="HAMAP-Rule" id="MF_00236"/>
    </source>
</evidence>
<keyword evidence="2 9" id="KW-0813">Transport</keyword>
<dbReference type="PRINTS" id="PR01506">
    <property type="entry name" value="TATBPROTEIN"/>
</dbReference>
<sequence>MFGIGMPELIVILFIVLLVFGAGKLPEAGRALGQSLRNFKAASDEKEHLEQPKS</sequence>
<keyword evidence="8 9" id="KW-0472">Membrane</keyword>
<gene>
    <name evidence="10" type="primary">tatA_2</name>
    <name evidence="9" type="synonym">tatA</name>
    <name evidence="10" type="ORF">GMLC_23960</name>
</gene>
<dbReference type="Gene3D" id="1.20.5.3310">
    <property type="match status" value="1"/>
</dbReference>
<dbReference type="GO" id="GO:0043953">
    <property type="term" value="P:protein transport by the Tat complex"/>
    <property type="evidence" value="ECO:0007669"/>
    <property type="project" value="UniProtKB-UniRule"/>
</dbReference>
<evidence type="ECO:0000256" key="3">
    <source>
        <dbReference type="ARBA" id="ARBA00022475"/>
    </source>
</evidence>
<evidence type="ECO:0000256" key="2">
    <source>
        <dbReference type="ARBA" id="ARBA00022448"/>
    </source>
</evidence>
<dbReference type="NCBIfam" id="TIGR01411">
    <property type="entry name" value="tatAE"/>
    <property type="match status" value="1"/>
</dbReference>
<proteinExistence type="inferred from homology"/>
<dbReference type="AlphaFoldDB" id="A0A6V8NAI0"/>
<dbReference type="InterPro" id="IPR003369">
    <property type="entry name" value="TatA/B/E"/>
</dbReference>
<dbReference type="HAMAP" id="MF_00236">
    <property type="entry name" value="TatA_E"/>
    <property type="match status" value="1"/>
</dbReference>
<keyword evidence="5 9" id="KW-0653">Protein transport</keyword>
<keyword evidence="7 9" id="KW-0811">Translocation</keyword>
<comment type="subunit">
    <text evidence="9">Forms a complex with TatC.</text>
</comment>
<protein>
    <recommendedName>
        <fullName evidence="9">Sec-independent protein translocase protein TatA</fullName>
    </recommendedName>
</protein>
<name>A0A6V8NAI0_9BACT</name>
<accession>A0A6V8NAI0</accession>
<organism evidence="10 11">
    <name type="scientific">Geomonas limicola</name>
    <dbReference type="NCBI Taxonomy" id="2740186"/>
    <lineage>
        <taxon>Bacteria</taxon>
        <taxon>Pseudomonadati</taxon>
        <taxon>Thermodesulfobacteriota</taxon>
        <taxon>Desulfuromonadia</taxon>
        <taxon>Geobacterales</taxon>
        <taxon>Geobacteraceae</taxon>
        <taxon>Geomonas</taxon>
    </lineage>
</organism>
<evidence type="ECO:0000256" key="5">
    <source>
        <dbReference type="ARBA" id="ARBA00022927"/>
    </source>
</evidence>
<evidence type="ECO:0000256" key="7">
    <source>
        <dbReference type="ARBA" id="ARBA00023010"/>
    </source>
</evidence>
<dbReference type="InterPro" id="IPR006312">
    <property type="entry name" value="TatA/E"/>
</dbReference>
<dbReference type="NCBIfam" id="NF011430">
    <property type="entry name" value="PRK14861.1"/>
    <property type="match status" value="1"/>
</dbReference>
<comment type="similarity">
    <text evidence="9">Belongs to the TatA/E family.</text>
</comment>
<evidence type="ECO:0000256" key="1">
    <source>
        <dbReference type="ARBA" id="ARBA00004162"/>
    </source>
</evidence>
<dbReference type="RefSeq" id="WP_183361364.1">
    <property type="nucleotide sequence ID" value="NZ_BLXZ01000004.1"/>
</dbReference>